<evidence type="ECO:0000256" key="1">
    <source>
        <dbReference type="ARBA" id="ARBA00009437"/>
    </source>
</evidence>
<sequence length="306" mass="34074">MSEGPFLDLRHLKMIRAIAEHGRVSDAAEALGVTPSALSHRIKEAERRLDLVLFTRIHKRLRMTPAAEYLADVADRVLSEMDRAERDVRRMDRGVEHVVRIAVEAYSSYHWLPGFIKYLQTHLPGVELQVMASVTREPVRALTNRHADIVVTSGGATPIGTHRIPLFRDELLFIFPPHHHLAGKAYVEGHDIEGEDFITYTLTPEPDREFARLFRPSGRYPRWTAMVEMPEAIVELVAAGQGSSVLAGWAVRPAINAGRIIGARVGKDGIEVPWGALMRSEDKDTGPILDVAEALAQWSSINGDFG</sequence>
<evidence type="ECO:0000256" key="4">
    <source>
        <dbReference type="ARBA" id="ARBA00023163"/>
    </source>
</evidence>
<keyword evidence="3" id="KW-0238">DNA-binding</keyword>
<protein>
    <submittedName>
        <fullName evidence="6">LysR family transcriptional regulator</fullName>
    </submittedName>
</protein>
<dbReference type="PANTHER" id="PTHR30346">
    <property type="entry name" value="TRANSCRIPTIONAL DUAL REGULATOR HCAR-RELATED"/>
    <property type="match status" value="1"/>
</dbReference>
<accession>A0ABX2PWB8</accession>
<dbReference type="RefSeq" id="WP_176866999.1">
    <property type="nucleotide sequence ID" value="NZ_JABXWT010000016.1"/>
</dbReference>
<dbReference type="SUPFAM" id="SSF46785">
    <property type="entry name" value="Winged helix' DNA-binding domain"/>
    <property type="match status" value="1"/>
</dbReference>
<evidence type="ECO:0000313" key="7">
    <source>
        <dbReference type="Proteomes" id="UP000630805"/>
    </source>
</evidence>
<reference evidence="6 7" key="1">
    <citation type="submission" date="2020-06" db="EMBL/GenBank/DDBJ databases">
        <authorList>
            <person name="Cao W.R."/>
        </authorList>
    </citation>
    <scope>NUCLEOTIDE SEQUENCE [LARGE SCALE GENOMIC DNA]</scope>
    <source>
        <strain evidence="6 7">B1Z28</strain>
    </source>
</reference>
<evidence type="ECO:0000313" key="6">
    <source>
        <dbReference type="EMBL" id="NVO57935.1"/>
    </source>
</evidence>
<dbReference type="Gene3D" id="3.40.190.10">
    <property type="entry name" value="Periplasmic binding protein-like II"/>
    <property type="match status" value="2"/>
</dbReference>
<keyword evidence="7" id="KW-1185">Reference proteome</keyword>
<name>A0ABX2PWB8_9RHOB</name>
<evidence type="ECO:0000259" key="5">
    <source>
        <dbReference type="PROSITE" id="PS50931"/>
    </source>
</evidence>
<keyword evidence="4" id="KW-0804">Transcription</keyword>
<dbReference type="InterPro" id="IPR000847">
    <property type="entry name" value="LysR_HTH_N"/>
</dbReference>
<comment type="similarity">
    <text evidence="1">Belongs to the LysR transcriptional regulatory family.</text>
</comment>
<feature type="domain" description="HTH lysR-type" evidence="5">
    <location>
        <begin position="7"/>
        <end position="64"/>
    </location>
</feature>
<proteinExistence type="inferred from homology"/>
<comment type="caution">
    <text evidence="6">The sequence shown here is derived from an EMBL/GenBank/DDBJ whole genome shotgun (WGS) entry which is preliminary data.</text>
</comment>
<dbReference type="InterPro" id="IPR036390">
    <property type="entry name" value="WH_DNA-bd_sf"/>
</dbReference>
<dbReference type="PANTHER" id="PTHR30346:SF28">
    <property type="entry name" value="HTH-TYPE TRANSCRIPTIONAL REGULATOR CYNR"/>
    <property type="match status" value="1"/>
</dbReference>
<gene>
    <name evidence="6" type="ORF">HW561_19230</name>
</gene>
<evidence type="ECO:0000256" key="2">
    <source>
        <dbReference type="ARBA" id="ARBA00023015"/>
    </source>
</evidence>
<dbReference type="PROSITE" id="PS50931">
    <property type="entry name" value="HTH_LYSR"/>
    <property type="match status" value="1"/>
</dbReference>
<organism evidence="6 7">
    <name type="scientific">Ruegeria haliotis</name>
    <dbReference type="NCBI Taxonomy" id="2747601"/>
    <lineage>
        <taxon>Bacteria</taxon>
        <taxon>Pseudomonadati</taxon>
        <taxon>Pseudomonadota</taxon>
        <taxon>Alphaproteobacteria</taxon>
        <taxon>Rhodobacterales</taxon>
        <taxon>Roseobacteraceae</taxon>
        <taxon>Ruegeria</taxon>
    </lineage>
</organism>
<dbReference type="Pfam" id="PF00126">
    <property type="entry name" value="HTH_1"/>
    <property type="match status" value="1"/>
</dbReference>
<dbReference type="InterPro" id="IPR005119">
    <property type="entry name" value="LysR_subst-bd"/>
</dbReference>
<evidence type="ECO:0000256" key="3">
    <source>
        <dbReference type="ARBA" id="ARBA00023125"/>
    </source>
</evidence>
<dbReference type="InterPro" id="IPR036388">
    <property type="entry name" value="WH-like_DNA-bd_sf"/>
</dbReference>
<dbReference type="EMBL" id="JABXWT010000016">
    <property type="protein sequence ID" value="NVO57935.1"/>
    <property type="molecule type" value="Genomic_DNA"/>
</dbReference>
<dbReference type="Gene3D" id="1.10.10.10">
    <property type="entry name" value="Winged helix-like DNA-binding domain superfamily/Winged helix DNA-binding domain"/>
    <property type="match status" value="1"/>
</dbReference>
<dbReference type="Proteomes" id="UP000630805">
    <property type="component" value="Unassembled WGS sequence"/>
</dbReference>
<dbReference type="Pfam" id="PF03466">
    <property type="entry name" value="LysR_substrate"/>
    <property type="match status" value="1"/>
</dbReference>
<keyword evidence="2" id="KW-0805">Transcription regulation</keyword>
<dbReference type="SUPFAM" id="SSF53850">
    <property type="entry name" value="Periplasmic binding protein-like II"/>
    <property type="match status" value="1"/>
</dbReference>